<dbReference type="GO" id="GO:0005737">
    <property type="term" value="C:cytoplasm"/>
    <property type="evidence" value="ECO:0007669"/>
    <property type="project" value="UniProtKB-SubCell"/>
</dbReference>
<evidence type="ECO:0000256" key="1">
    <source>
        <dbReference type="ARBA" id="ARBA00022490"/>
    </source>
</evidence>
<dbReference type="InterPro" id="IPR003786">
    <property type="entry name" value="FdhD"/>
</dbReference>
<dbReference type="Pfam" id="PF02634">
    <property type="entry name" value="FdhD-NarQ"/>
    <property type="match status" value="1"/>
</dbReference>
<evidence type="ECO:0000256" key="3">
    <source>
        <dbReference type="HAMAP-Rule" id="MF_00187"/>
    </source>
</evidence>
<keyword evidence="5" id="KW-1185">Reference proteome</keyword>
<protein>
    <recommendedName>
        <fullName evidence="3">Sulfur carrier protein FdhD</fullName>
    </recommendedName>
</protein>
<dbReference type="HAMAP" id="MF_00187">
    <property type="entry name" value="FdhD"/>
    <property type="match status" value="1"/>
</dbReference>
<dbReference type="PIRSF" id="PIRSF015626">
    <property type="entry name" value="FdhD"/>
    <property type="match status" value="1"/>
</dbReference>
<evidence type="ECO:0000256" key="2">
    <source>
        <dbReference type="ARBA" id="ARBA00023150"/>
    </source>
</evidence>
<dbReference type="Gene3D" id="3.10.20.10">
    <property type="match status" value="1"/>
</dbReference>
<evidence type="ECO:0000313" key="5">
    <source>
        <dbReference type="Proteomes" id="UP001165565"/>
    </source>
</evidence>
<dbReference type="PANTHER" id="PTHR30592:SF1">
    <property type="entry name" value="SULFUR CARRIER PROTEIN FDHD"/>
    <property type="match status" value="1"/>
</dbReference>
<sequence length="270" mass="28734">MALDKLQAVNLAVRRVGFAEIGDAALLRTIPVEAPVSIEVCGVAYTVVMATPSDLRDYALGFALSDGLVDRADQIESIDIQRVDGGWAIRLSLPAERAERVFRRARRREAEGSCGLCGVGKVEQLLRSLPPVKAQISTDRLAIMRALAGFRDHQPLGHATGGSHAAAFCSPAGAILRVREDVDRHNALDKLIGALASDAIDPATGFYLLSARCSYELVEKAVRSGCSMLVTISAPTSLAVERAMRAGLTLVAIARTDSALIITDEQGSVE</sequence>
<keyword evidence="1 3" id="KW-0963">Cytoplasm</keyword>
<dbReference type="SUPFAM" id="SSF53927">
    <property type="entry name" value="Cytidine deaminase-like"/>
    <property type="match status" value="1"/>
</dbReference>
<reference evidence="4" key="1">
    <citation type="submission" date="2022-06" db="EMBL/GenBank/DDBJ databases">
        <title>Sphingomonas sp. nov. isolated from rhizosphere soil of tomato.</title>
        <authorList>
            <person name="Dong H."/>
            <person name="Gao R."/>
        </authorList>
    </citation>
    <scope>NUCLEOTIDE SEQUENCE</scope>
    <source>
        <strain evidence="4">MMSM24</strain>
    </source>
</reference>
<accession>A0AA41ZDW8</accession>
<comment type="subcellular location">
    <subcellularLocation>
        <location evidence="3">Cytoplasm</location>
    </subcellularLocation>
</comment>
<organism evidence="4 5">
    <name type="scientific">Sphingomonas lycopersici</name>
    <dbReference type="NCBI Taxonomy" id="2951807"/>
    <lineage>
        <taxon>Bacteria</taxon>
        <taxon>Pseudomonadati</taxon>
        <taxon>Pseudomonadota</taxon>
        <taxon>Alphaproteobacteria</taxon>
        <taxon>Sphingomonadales</taxon>
        <taxon>Sphingomonadaceae</taxon>
        <taxon>Sphingomonas</taxon>
    </lineage>
</organism>
<dbReference type="InterPro" id="IPR016193">
    <property type="entry name" value="Cytidine_deaminase-like"/>
</dbReference>
<dbReference type="Proteomes" id="UP001165565">
    <property type="component" value="Unassembled WGS sequence"/>
</dbReference>
<dbReference type="GO" id="GO:0097163">
    <property type="term" value="F:sulfur carrier activity"/>
    <property type="evidence" value="ECO:0007669"/>
    <property type="project" value="UniProtKB-UniRule"/>
</dbReference>
<dbReference type="EMBL" id="JANFAV010000002">
    <property type="protein sequence ID" value="MCW6533938.1"/>
    <property type="molecule type" value="Genomic_DNA"/>
</dbReference>
<proteinExistence type="inferred from homology"/>
<keyword evidence="2 3" id="KW-0501">Molybdenum cofactor biosynthesis</keyword>
<dbReference type="GO" id="GO:0016783">
    <property type="term" value="F:sulfurtransferase activity"/>
    <property type="evidence" value="ECO:0007669"/>
    <property type="project" value="InterPro"/>
</dbReference>
<dbReference type="RefSeq" id="WP_265267960.1">
    <property type="nucleotide sequence ID" value="NZ_JANFAU010000001.1"/>
</dbReference>
<comment type="caution">
    <text evidence="3">Lacks conserved residue(s) required for the propagation of feature annotation.</text>
</comment>
<dbReference type="GO" id="GO:0006777">
    <property type="term" value="P:Mo-molybdopterin cofactor biosynthetic process"/>
    <property type="evidence" value="ECO:0007669"/>
    <property type="project" value="UniProtKB-UniRule"/>
</dbReference>
<comment type="function">
    <text evidence="3">Required for formate dehydrogenase (FDH) activity. Acts as a sulfur carrier protein that transfers sulfur from IscS to the molybdenum cofactor prior to its insertion into FDH.</text>
</comment>
<comment type="caution">
    <text evidence="4">The sequence shown here is derived from an EMBL/GenBank/DDBJ whole genome shotgun (WGS) entry which is preliminary data.</text>
</comment>
<dbReference type="AlphaFoldDB" id="A0AA41ZDW8"/>
<comment type="similarity">
    <text evidence="3">Belongs to the FdhD family.</text>
</comment>
<dbReference type="NCBIfam" id="TIGR00129">
    <property type="entry name" value="fdhD_narQ"/>
    <property type="match status" value="1"/>
</dbReference>
<name>A0AA41ZDW8_9SPHN</name>
<dbReference type="Gene3D" id="3.40.140.10">
    <property type="entry name" value="Cytidine Deaminase, domain 2"/>
    <property type="match status" value="1"/>
</dbReference>
<evidence type="ECO:0000313" key="4">
    <source>
        <dbReference type="EMBL" id="MCW6533938.1"/>
    </source>
</evidence>
<dbReference type="PANTHER" id="PTHR30592">
    <property type="entry name" value="FORMATE DEHYDROGENASE"/>
    <property type="match status" value="1"/>
</dbReference>
<feature type="active site" description="Cysteine persulfide intermediate" evidence="3">
    <location>
        <position position="114"/>
    </location>
</feature>
<gene>
    <name evidence="3 4" type="primary">fdhD</name>
    <name evidence="4" type="ORF">NEE01_03990</name>
</gene>